<reference evidence="3 4" key="1">
    <citation type="submission" date="2019-04" db="EMBL/GenBank/DDBJ databases">
        <title>Streptomyces oryziradicis sp. nov., a novel actinomycete isolated from rhizosphere soil of rice (Oryza sativa L.).</title>
        <authorList>
            <person name="Li C."/>
        </authorList>
    </citation>
    <scope>NUCLEOTIDE SEQUENCE [LARGE SCALE GENOMIC DNA]</scope>
    <source>
        <strain evidence="3 4">NEAU-C40</strain>
    </source>
</reference>
<evidence type="ECO:0000313" key="4">
    <source>
        <dbReference type="Proteomes" id="UP000305778"/>
    </source>
</evidence>
<dbReference type="Proteomes" id="UP000305778">
    <property type="component" value="Unassembled WGS sequence"/>
</dbReference>
<dbReference type="InterPro" id="IPR011009">
    <property type="entry name" value="Kinase-like_dom_sf"/>
</dbReference>
<keyword evidence="4" id="KW-1185">Reference proteome</keyword>
<protein>
    <submittedName>
        <fullName evidence="3">Aminoglycoside phosphotransferase family protein</fullName>
    </submittedName>
</protein>
<dbReference type="OrthoDB" id="236897at2"/>
<dbReference type="Gene3D" id="3.90.1200.10">
    <property type="match status" value="1"/>
</dbReference>
<evidence type="ECO:0000256" key="1">
    <source>
        <dbReference type="SAM" id="MobiDB-lite"/>
    </source>
</evidence>
<dbReference type="AlphaFoldDB" id="A0A4U0T8I5"/>
<gene>
    <name evidence="3" type="ORF">FCI23_15600</name>
</gene>
<keyword evidence="3" id="KW-0808">Transferase</keyword>
<feature type="domain" description="Aminoglycoside phosphotransferase" evidence="2">
    <location>
        <begin position="36"/>
        <end position="167"/>
    </location>
</feature>
<dbReference type="SUPFAM" id="SSF56112">
    <property type="entry name" value="Protein kinase-like (PK-like)"/>
    <property type="match status" value="1"/>
</dbReference>
<proteinExistence type="predicted"/>
<organism evidence="3 4">
    <name type="scientific">Actinacidiphila oryziradicis</name>
    <dbReference type="NCBI Taxonomy" id="2571141"/>
    <lineage>
        <taxon>Bacteria</taxon>
        <taxon>Bacillati</taxon>
        <taxon>Actinomycetota</taxon>
        <taxon>Actinomycetes</taxon>
        <taxon>Kitasatosporales</taxon>
        <taxon>Streptomycetaceae</taxon>
        <taxon>Actinacidiphila</taxon>
    </lineage>
</organism>
<dbReference type="EMBL" id="SUMC01000012">
    <property type="protein sequence ID" value="TKA10725.1"/>
    <property type="molecule type" value="Genomic_DNA"/>
</dbReference>
<dbReference type="RefSeq" id="WP_136724486.1">
    <property type="nucleotide sequence ID" value="NZ_JAOPYF010000068.1"/>
</dbReference>
<evidence type="ECO:0000313" key="3">
    <source>
        <dbReference type="EMBL" id="TKA10725.1"/>
    </source>
</evidence>
<accession>A0A4U0T8I5</accession>
<feature type="region of interest" description="Disordered" evidence="1">
    <location>
        <begin position="1"/>
        <end position="21"/>
    </location>
</feature>
<comment type="caution">
    <text evidence="3">The sequence shown here is derived from an EMBL/GenBank/DDBJ whole genome shotgun (WGS) entry which is preliminary data.</text>
</comment>
<dbReference type="Pfam" id="PF01636">
    <property type="entry name" value="APH"/>
    <property type="match status" value="1"/>
</dbReference>
<evidence type="ECO:0000259" key="2">
    <source>
        <dbReference type="Pfam" id="PF01636"/>
    </source>
</evidence>
<sequence>MRPRSEEQGEPEEREEPLSGGFINKVVRSGDTVRRTAGERAEYVWELLELFERAGWQGAPRHLGTDEWGREVLSYAEGSAGQEAGDEGLAAVARLVREFHDLTAGTPAAAGGEVVCHNDLSPKNTVYREVPGLGTRPVVIIDWDLAAPGSRIHDVAQVCWQFCGTGPSGPGPHQVGRRFGIICDAYGLDAADRGRVVETVLWWQDRCWRGIEAAAEAGDPAMVRLRDGGAVAEVRAAYAWTATHRAVLEQCAQPWHKHD</sequence>
<name>A0A4U0T8I5_9ACTN</name>
<dbReference type="InterPro" id="IPR002575">
    <property type="entry name" value="Aminoglycoside_PTrfase"/>
</dbReference>
<dbReference type="GO" id="GO:0016740">
    <property type="term" value="F:transferase activity"/>
    <property type="evidence" value="ECO:0007669"/>
    <property type="project" value="UniProtKB-KW"/>
</dbReference>